<dbReference type="GO" id="GO:0003677">
    <property type="term" value="F:DNA binding"/>
    <property type="evidence" value="ECO:0007669"/>
    <property type="project" value="UniProtKB-KW"/>
</dbReference>
<feature type="transmembrane region" description="Helical" evidence="15">
    <location>
        <begin position="110"/>
        <end position="131"/>
    </location>
</feature>
<evidence type="ECO:0000256" key="3">
    <source>
        <dbReference type="ARBA" id="ARBA00020887"/>
    </source>
</evidence>
<feature type="transmembrane region" description="Helical" evidence="15">
    <location>
        <begin position="75"/>
        <end position="98"/>
    </location>
</feature>
<keyword evidence="11" id="KW-0238">DNA-binding</keyword>
<dbReference type="Proteomes" id="UP000092665">
    <property type="component" value="Unassembled WGS sequence"/>
</dbReference>
<keyword evidence="10 15" id="KW-1133">Transmembrane helix</keyword>
<dbReference type="GO" id="GO:0007059">
    <property type="term" value="P:chromosome segregation"/>
    <property type="evidence" value="ECO:0007669"/>
    <property type="project" value="UniProtKB-KW"/>
</dbReference>
<dbReference type="RefSeq" id="WP_065390882.1">
    <property type="nucleotide sequence ID" value="NZ_CAWMQN010000072.1"/>
</dbReference>
<evidence type="ECO:0000256" key="9">
    <source>
        <dbReference type="ARBA" id="ARBA00022840"/>
    </source>
</evidence>
<dbReference type="FunFam" id="3.40.50.300:FF:000209">
    <property type="entry name" value="Cell division protein FtsK"/>
    <property type="match status" value="1"/>
</dbReference>
<dbReference type="PROSITE" id="PS50901">
    <property type="entry name" value="FTSK"/>
    <property type="match status" value="1"/>
</dbReference>
<dbReference type="GO" id="GO:0051301">
    <property type="term" value="P:cell division"/>
    <property type="evidence" value="ECO:0007669"/>
    <property type="project" value="UniProtKB-KW"/>
</dbReference>
<dbReference type="Pfam" id="PF09397">
    <property type="entry name" value="FtsK_gamma"/>
    <property type="match status" value="1"/>
</dbReference>
<name>A0A1B8YGY5_9GAMM</name>
<dbReference type="Pfam" id="PF01580">
    <property type="entry name" value="FtsK_SpoIIIE"/>
    <property type="match status" value="1"/>
</dbReference>
<dbReference type="AlphaFoldDB" id="A0A1B8YGY5"/>
<evidence type="ECO:0000256" key="6">
    <source>
        <dbReference type="ARBA" id="ARBA00022692"/>
    </source>
</evidence>
<gene>
    <name evidence="17" type="primary">ftsK</name>
    <name evidence="17" type="ORF">Phpb_02842</name>
</gene>
<accession>A0A1B8YGY5</accession>
<evidence type="ECO:0000256" key="1">
    <source>
        <dbReference type="ARBA" id="ARBA00004651"/>
    </source>
</evidence>
<evidence type="ECO:0000256" key="7">
    <source>
        <dbReference type="ARBA" id="ARBA00022741"/>
    </source>
</evidence>
<comment type="caution">
    <text evidence="17">The sequence shown here is derived from an EMBL/GenBank/DDBJ whole genome shotgun (WGS) entry which is preliminary data.</text>
</comment>
<keyword evidence="9 14" id="KW-0067">ATP-binding</keyword>
<dbReference type="InterPro" id="IPR002543">
    <property type="entry name" value="FtsK_dom"/>
</dbReference>
<feature type="domain" description="FtsK" evidence="16">
    <location>
        <begin position="740"/>
        <end position="953"/>
    </location>
</feature>
<evidence type="ECO:0000256" key="10">
    <source>
        <dbReference type="ARBA" id="ARBA00022989"/>
    </source>
</evidence>
<feature type="transmembrane region" description="Helical" evidence="15">
    <location>
        <begin position="165"/>
        <end position="184"/>
    </location>
</feature>
<keyword evidence="8" id="KW-0159">Chromosome partition</keyword>
<dbReference type="InterPro" id="IPR018541">
    <property type="entry name" value="Ftsk_gamma"/>
</dbReference>
<evidence type="ECO:0000256" key="14">
    <source>
        <dbReference type="PROSITE-ProRule" id="PRU00289"/>
    </source>
</evidence>
<proteinExistence type="inferred from homology"/>
<dbReference type="FunFam" id="3.30.980.40:FF:000001">
    <property type="entry name" value="DNA translocase FtsK"/>
    <property type="match status" value="1"/>
</dbReference>
<protein>
    <recommendedName>
        <fullName evidence="3">DNA translocase FtsK</fullName>
    </recommendedName>
</protein>
<dbReference type="PANTHER" id="PTHR22683:SF41">
    <property type="entry name" value="DNA TRANSLOCASE FTSK"/>
    <property type="match status" value="1"/>
</dbReference>
<dbReference type="Gene3D" id="1.10.10.10">
    <property type="entry name" value="Winged helix-like DNA-binding domain superfamily/Winged helix DNA-binding domain"/>
    <property type="match status" value="1"/>
</dbReference>
<feature type="transmembrane region" description="Helical" evidence="15">
    <location>
        <begin position="137"/>
        <end position="158"/>
    </location>
</feature>
<dbReference type="InterPro" id="IPR050206">
    <property type="entry name" value="FtsK/SpoIIIE/SftA"/>
</dbReference>
<dbReference type="PATRIC" id="fig|29488.15.peg.3127"/>
<dbReference type="GO" id="GO:0005524">
    <property type="term" value="F:ATP binding"/>
    <property type="evidence" value="ECO:0007669"/>
    <property type="project" value="UniProtKB-UniRule"/>
</dbReference>
<evidence type="ECO:0000256" key="5">
    <source>
        <dbReference type="ARBA" id="ARBA00022618"/>
    </source>
</evidence>
<keyword evidence="13" id="KW-0131">Cell cycle</keyword>
<evidence type="ECO:0000256" key="2">
    <source>
        <dbReference type="ARBA" id="ARBA00006474"/>
    </source>
</evidence>
<dbReference type="Gene3D" id="3.30.980.40">
    <property type="match status" value="1"/>
</dbReference>
<evidence type="ECO:0000256" key="8">
    <source>
        <dbReference type="ARBA" id="ARBA00022829"/>
    </source>
</evidence>
<dbReference type="PANTHER" id="PTHR22683">
    <property type="entry name" value="SPORULATION PROTEIN RELATED"/>
    <property type="match status" value="1"/>
</dbReference>
<dbReference type="Gene3D" id="3.40.50.300">
    <property type="entry name" value="P-loop containing nucleotide triphosphate hydrolases"/>
    <property type="match status" value="1"/>
</dbReference>
<sequence length="1096" mass="121714">MSQEYTEDKNIKLKRLNSGRRLLEAVLLVIVILAAYLMVALVSFNPSDPSWSQTAWHEPVHNLGGGVGAWLADTLFSAFGILAYAIPPVMILGCWTAFRQHDDREYVDFFALALRVIGALAIVLTSCGLAALNVDDLHYFASGGIIGSLFSSAMLPWFNELGATLVLLCIWAIGFTLFTGWSWLTIAEKTGAVILGAIGFITNRSRNEQEYTPYDETAIVREDLAYDKTEPEFTAADIDHDDVLFTAPSAAELAKTELDEPESVKTEIEQEQPTDIPTINMADIDAEPEILVNRSDDIEQSQTLVEESEKNNNDEPVRYTFEIPAEYHFEPISESNRQGTPAFESVGNSQNSSDAFTFMPETEPKNTEQKSVIAATAATVITGNSQVKQGIGPELPRPNPVRIPTRRELYGIKVPSQRLAEQQREEEAEQQVDGLDGDIEADKQQEALLRQQFLEQQRERYRITTDTEKQAPIHHPQIRQNLFEPENRPLVEERAQAATVIVKQTVEQSQHKRYQEQSHQEKKELSALESLSILNNFSPVEDLVEKEPTEPLFMPSVQPAPKNQSERPTEIAFASAPVHNTAQQNSLFHPFLVRNDQPLPKPTTPMPSLELLTSPLAEEEPVDMFALEQTSRLIEARLSDYRVKADVVGFSPGPVITRFELDLAPGVKAARISNLSRDLARSLSAVAVRIVEVIPGKPYVGLELPNKKRQTVYLREVLDCEKFRDNPSPLTIVLGKDIGGQPVVADLGKMPHLLVAGTTGSGKSVGVNAMILSILYKAKPEDVRFIMIDPKMLELSVYEGIPHLLTEVVTDMKDAANALRWCVSEMERRYKLMSALGVRNLAGYNEKVKQAEEMGRPIPHPFWKPGDSMDITHPVLKKEPYIVVMVDEFADLMMTVGKKVEELIARLAQKARAAGIHLVLATQRPSVDIITGLIKANIPTRIAFTVSSKIDSRTILDQGGAESLLGMGDMLYLAPNSSIPVRVHGAFVRDQEVHEVVSDWKARGRPEYIDSILSGGDDAEGGLGLDSDEELDALFDQAVQFVTEKRRVSISGVQRQFRIGYNRAARIVEQMEAQQIVSAPGHNGNREVLAPPPHEC</sequence>
<evidence type="ECO:0000256" key="15">
    <source>
        <dbReference type="SAM" id="Phobius"/>
    </source>
</evidence>
<dbReference type="SMART" id="SM00843">
    <property type="entry name" value="Ftsk_gamma"/>
    <property type="match status" value="1"/>
</dbReference>
<evidence type="ECO:0000313" key="17">
    <source>
        <dbReference type="EMBL" id="OCA54398.1"/>
    </source>
</evidence>
<dbReference type="CDD" id="cd01127">
    <property type="entry name" value="TrwB_TraG_TraD_VirD4"/>
    <property type="match status" value="1"/>
</dbReference>
<dbReference type="SUPFAM" id="SSF46785">
    <property type="entry name" value="Winged helix' DNA-binding domain"/>
    <property type="match status" value="1"/>
</dbReference>
<dbReference type="EMBL" id="LOIC01000072">
    <property type="protein sequence ID" value="OCA54398.1"/>
    <property type="molecule type" value="Genomic_DNA"/>
</dbReference>
<dbReference type="InterPro" id="IPR025199">
    <property type="entry name" value="FtsK_4TM"/>
</dbReference>
<dbReference type="GO" id="GO:0005886">
    <property type="term" value="C:plasma membrane"/>
    <property type="evidence" value="ECO:0007669"/>
    <property type="project" value="UniProtKB-SubCell"/>
</dbReference>
<keyword evidence="6 15" id="KW-0812">Transmembrane</keyword>
<comment type="subcellular location">
    <subcellularLocation>
        <location evidence="1">Cell membrane</location>
        <topology evidence="1">Multi-pass membrane protein</topology>
    </subcellularLocation>
</comment>
<evidence type="ECO:0000256" key="12">
    <source>
        <dbReference type="ARBA" id="ARBA00023136"/>
    </source>
</evidence>
<organism evidence="17 18">
    <name type="scientific">Photorhabdus namnaonensis</name>
    <dbReference type="NCBI Taxonomy" id="1851568"/>
    <lineage>
        <taxon>Bacteria</taxon>
        <taxon>Pseudomonadati</taxon>
        <taxon>Pseudomonadota</taxon>
        <taxon>Gammaproteobacteria</taxon>
        <taxon>Enterobacterales</taxon>
        <taxon>Morganellaceae</taxon>
        <taxon>Photorhabdus</taxon>
    </lineage>
</organism>
<dbReference type="InterPro" id="IPR027417">
    <property type="entry name" value="P-loop_NTPase"/>
</dbReference>
<evidence type="ECO:0000259" key="16">
    <source>
        <dbReference type="PROSITE" id="PS50901"/>
    </source>
</evidence>
<dbReference type="InterPro" id="IPR036388">
    <property type="entry name" value="WH-like_DNA-bd_sf"/>
</dbReference>
<feature type="transmembrane region" description="Helical" evidence="15">
    <location>
        <begin position="21"/>
        <end position="44"/>
    </location>
</feature>
<dbReference type="Pfam" id="PF13491">
    <property type="entry name" value="FtsK_4TM"/>
    <property type="match status" value="1"/>
</dbReference>
<dbReference type="Pfam" id="PF17854">
    <property type="entry name" value="FtsK_alpha"/>
    <property type="match status" value="1"/>
</dbReference>
<evidence type="ECO:0000256" key="13">
    <source>
        <dbReference type="ARBA" id="ARBA00023306"/>
    </source>
</evidence>
<keyword evidence="7 14" id="KW-0547">Nucleotide-binding</keyword>
<keyword evidence="5" id="KW-0132">Cell division</keyword>
<evidence type="ECO:0000256" key="4">
    <source>
        <dbReference type="ARBA" id="ARBA00022475"/>
    </source>
</evidence>
<keyword evidence="4" id="KW-1003">Cell membrane</keyword>
<dbReference type="InterPro" id="IPR041027">
    <property type="entry name" value="FtsK_alpha"/>
</dbReference>
<keyword evidence="18" id="KW-1185">Reference proteome</keyword>
<dbReference type="InterPro" id="IPR036390">
    <property type="entry name" value="WH_DNA-bd_sf"/>
</dbReference>
<comment type="similarity">
    <text evidence="2">Belongs to the FtsK/SpoIIIE/SftA family.</text>
</comment>
<evidence type="ECO:0000313" key="18">
    <source>
        <dbReference type="Proteomes" id="UP000092665"/>
    </source>
</evidence>
<evidence type="ECO:0000256" key="11">
    <source>
        <dbReference type="ARBA" id="ARBA00023125"/>
    </source>
</evidence>
<feature type="binding site" evidence="14">
    <location>
        <begin position="757"/>
        <end position="764"/>
    </location>
    <ligand>
        <name>ATP</name>
        <dbReference type="ChEBI" id="CHEBI:30616"/>
    </ligand>
</feature>
<dbReference type="SUPFAM" id="SSF52540">
    <property type="entry name" value="P-loop containing nucleoside triphosphate hydrolases"/>
    <property type="match status" value="1"/>
</dbReference>
<keyword evidence="12 15" id="KW-0472">Membrane</keyword>
<reference evidence="18" key="1">
    <citation type="submission" date="2015-11" db="EMBL/GenBank/DDBJ databases">
        <authorList>
            <person name="Tobias N.J."/>
            <person name="Mishra B."/>
            <person name="Gupta D.K."/>
            <person name="Thines M."/>
            <person name="Stinear T.P."/>
            <person name="Bode H.B."/>
        </authorList>
    </citation>
    <scope>NUCLEOTIDE SEQUENCE [LARGE SCALE GENOMIC DNA]</scope>
    <source>
        <strain evidence="18">PB45.5</strain>
    </source>
</reference>